<name>A0A652YIR6_NOCGL</name>
<dbReference type="PANTHER" id="PTHR48098:SF1">
    <property type="entry name" value="DIACYLGLYCEROL ACYLTRANSFERASE_MYCOLYLTRANSFERASE AG85A"/>
    <property type="match status" value="1"/>
</dbReference>
<keyword evidence="1" id="KW-0378">Hydrolase</keyword>
<dbReference type="EMBL" id="VNIQ01000009">
    <property type="protein sequence ID" value="TYQ01148.1"/>
    <property type="molecule type" value="Genomic_DNA"/>
</dbReference>
<sequence length="364" mass="38571">MSKCLTPLTPVRRAGIVVTTACVFGLQVLSITSVGATPISDSLETLEYGSTVPGSMQGDPGAPAQLLDGITAPAIVGENVTGPQSVRLTVASPALRRDVGIEVILPADNSAPRPTLYLLDGADAQEKSSGWVRYGVAPDFFADKNVNVVMINGGKAGMYTDWENEDPALGLHKWETFIAKELPSLLNARLNTNGVNAIAGISMGAQGAMMLAHRNPGLYKGVAGFSGCYSTTDTWGRASIQSTVTSRGGNTDNMWGIPGGPEWEAHDSLLNAEQLRGTEIYLSVATGVAGENENLQTPDLADRLVVGGSIEAVAHMCTKAFDQRLTALGIDATIDYEPTGTHSWPYWRERFPKVWPTLAKALGI</sequence>
<dbReference type="SUPFAM" id="SSF53474">
    <property type="entry name" value="alpha/beta-Hydrolases"/>
    <property type="match status" value="1"/>
</dbReference>
<gene>
    <name evidence="1" type="ORF">FNL38_109163</name>
</gene>
<dbReference type="InterPro" id="IPR029058">
    <property type="entry name" value="AB_hydrolase_fold"/>
</dbReference>
<accession>A0A652YIR6</accession>
<dbReference type="InterPro" id="IPR000801">
    <property type="entry name" value="Esterase-like"/>
</dbReference>
<dbReference type="GO" id="GO:0016747">
    <property type="term" value="F:acyltransferase activity, transferring groups other than amino-acyl groups"/>
    <property type="evidence" value="ECO:0007669"/>
    <property type="project" value="TreeGrafter"/>
</dbReference>
<dbReference type="GO" id="GO:0016787">
    <property type="term" value="F:hydrolase activity"/>
    <property type="evidence" value="ECO:0007669"/>
    <property type="project" value="UniProtKB-KW"/>
</dbReference>
<comment type="caution">
    <text evidence="1">The sequence shown here is derived from an EMBL/GenBank/DDBJ whole genome shotgun (WGS) entry which is preliminary data.</text>
</comment>
<protein>
    <submittedName>
        <fullName evidence="1">S-formylglutathione hydrolase FrmB</fullName>
    </submittedName>
</protein>
<dbReference type="PANTHER" id="PTHR48098">
    <property type="entry name" value="ENTEROCHELIN ESTERASE-RELATED"/>
    <property type="match status" value="1"/>
</dbReference>
<organism evidence="1">
    <name type="scientific">Nocardia globerula</name>
    <dbReference type="NCBI Taxonomy" id="1818"/>
    <lineage>
        <taxon>Bacteria</taxon>
        <taxon>Bacillati</taxon>
        <taxon>Actinomycetota</taxon>
        <taxon>Actinomycetes</taxon>
        <taxon>Mycobacteriales</taxon>
        <taxon>Nocardiaceae</taxon>
        <taxon>Nocardia</taxon>
    </lineage>
</organism>
<dbReference type="Gene3D" id="3.40.50.1820">
    <property type="entry name" value="alpha/beta hydrolase"/>
    <property type="match status" value="1"/>
</dbReference>
<evidence type="ECO:0000313" key="1">
    <source>
        <dbReference type="EMBL" id="TYQ01148.1"/>
    </source>
</evidence>
<dbReference type="AlphaFoldDB" id="A0A652YIR6"/>
<dbReference type="InterPro" id="IPR050583">
    <property type="entry name" value="Mycobacterial_A85_antigen"/>
</dbReference>
<proteinExistence type="predicted"/>
<dbReference type="Pfam" id="PF00756">
    <property type="entry name" value="Esterase"/>
    <property type="match status" value="1"/>
</dbReference>
<reference evidence="1" key="1">
    <citation type="submission" date="2019-07" db="EMBL/GenBank/DDBJ databases">
        <title>Genomic Encyclopedia of Type Strains, Phase IV (KMG-IV): sequencing the most valuable type-strain genomes for metagenomic binning, comparative biology and taxonomic classification.</title>
        <authorList>
            <person name="Goeker M."/>
        </authorList>
    </citation>
    <scope>NUCLEOTIDE SEQUENCE</scope>
    <source>
        <strain evidence="1">DSM 44596</strain>
    </source>
</reference>